<evidence type="ECO:0000256" key="1">
    <source>
        <dbReference type="ARBA" id="ARBA00001961"/>
    </source>
</evidence>
<dbReference type="PANTHER" id="PTHR10869">
    <property type="entry name" value="PROLYL 4-HYDROXYLASE ALPHA SUBUNIT"/>
    <property type="match status" value="1"/>
</dbReference>
<evidence type="ECO:0000256" key="2">
    <source>
        <dbReference type="ARBA" id="ARBA00022723"/>
    </source>
</evidence>
<evidence type="ECO:0000256" key="5">
    <source>
        <dbReference type="ARBA" id="ARBA00023004"/>
    </source>
</evidence>
<dbReference type="InterPro" id="IPR006620">
    <property type="entry name" value="Pro_4_hyd_alph"/>
</dbReference>
<keyword evidence="2" id="KW-0479">Metal-binding</keyword>
<dbReference type="InterPro" id="IPR045054">
    <property type="entry name" value="P4HA-like"/>
</dbReference>
<reference evidence="7 8" key="1">
    <citation type="journal article" date="2013" name="PLoS Genet.">
        <title>The genome and development-dependent transcriptomes of Pyronema confluens: a window into fungal evolution.</title>
        <authorList>
            <person name="Traeger S."/>
            <person name="Altegoer F."/>
            <person name="Freitag M."/>
            <person name="Gabaldon T."/>
            <person name="Kempken F."/>
            <person name="Kumar A."/>
            <person name="Marcet-Houben M."/>
            <person name="Poggeler S."/>
            <person name="Stajich J.E."/>
            <person name="Nowrousian M."/>
        </authorList>
    </citation>
    <scope>NUCLEOTIDE SEQUENCE [LARGE SCALE GENOMIC DNA]</scope>
    <source>
        <strain evidence="8">CBS 100304</strain>
        <tissue evidence="7">Vegetative mycelium</tissue>
    </source>
</reference>
<protein>
    <recommendedName>
        <fullName evidence="6">Prolyl 4-hydroxylase alpha subunit domain-containing protein</fullName>
    </recommendedName>
</protein>
<accession>U4KU93</accession>
<proteinExistence type="predicted"/>
<keyword evidence="8" id="KW-1185">Reference proteome</keyword>
<dbReference type="GO" id="GO:0004656">
    <property type="term" value="F:procollagen-proline 4-dioxygenase activity"/>
    <property type="evidence" value="ECO:0007669"/>
    <property type="project" value="TreeGrafter"/>
</dbReference>
<dbReference type="GO" id="GO:0005506">
    <property type="term" value="F:iron ion binding"/>
    <property type="evidence" value="ECO:0007669"/>
    <property type="project" value="InterPro"/>
</dbReference>
<name>U4KU93_PYROM</name>
<keyword evidence="5" id="KW-0408">Iron</keyword>
<dbReference type="GO" id="GO:0031418">
    <property type="term" value="F:L-ascorbic acid binding"/>
    <property type="evidence" value="ECO:0007669"/>
    <property type="project" value="InterPro"/>
</dbReference>
<dbReference type="AlphaFoldDB" id="U4KU93"/>
<evidence type="ECO:0000313" key="8">
    <source>
        <dbReference type="Proteomes" id="UP000018144"/>
    </source>
</evidence>
<gene>
    <name evidence="7" type="ORF">PCON_02598</name>
</gene>
<dbReference type="GO" id="GO:0005783">
    <property type="term" value="C:endoplasmic reticulum"/>
    <property type="evidence" value="ECO:0007669"/>
    <property type="project" value="TreeGrafter"/>
</dbReference>
<organism evidence="7 8">
    <name type="scientific">Pyronema omphalodes (strain CBS 100304)</name>
    <name type="common">Pyronema confluens</name>
    <dbReference type="NCBI Taxonomy" id="1076935"/>
    <lineage>
        <taxon>Eukaryota</taxon>
        <taxon>Fungi</taxon>
        <taxon>Dikarya</taxon>
        <taxon>Ascomycota</taxon>
        <taxon>Pezizomycotina</taxon>
        <taxon>Pezizomycetes</taxon>
        <taxon>Pezizales</taxon>
        <taxon>Pyronemataceae</taxon>
        <taxon>Pyronema</taxon>
    </lineage>
</organism>
<dbReference type="eggNOG" id="ENOG502QR14">
    <property type="taxonomic scope" value="Eukaryota"/>
</dbReference>
<keyword evidence="3" id="KW-0223">Dioxygenase</keyword>
<sequence>MPPKKLPAVGKKGGKTAVVPVNSTFIPEDNVKQAQLQWPAISPVLPPSDLELEEVLPGQIIIIPRFFTQTLCKTYVHWLQKSVQMITTPGKPQKGYAVRVNDRFQIHDAAFAERLWLTSGLKEIVAREPVETWGGKEVLGLNPRIRIYRYSAGQFFDKHYDDTDQLSFGNPPVAARTTWTLLIYLTGVQDGVVGGETVFYTEATKTKKSEEMVVNLERGLAVLHKHGKDCMLHEGRLVEKDGGVGKWVLRSDLVIAR</sequence>
<dbReference type="Pfam" id="PF13640">
    <property type="entry name" value="2OG-FeII_Oxy_3"/>
    <property type="match status" value="1"/>
</dbReference>
<dbReference type="PANTHER" id="PTHR10869:SF236">
    <property type="entry name" value="PROLYL 4-HYDROXYLASE ALPHA SUBUNIT DOMAIN-CONTAINING PROTEIN"/>
    <property type="match status" value="1"/>
</dbReference>
<evidence type="ECO:0000256" key="3">
    <source>
        <dbReference type="ARBA" id="ARBA00022964"/>
    </source>
</evidence>
<dbReference type="OMA" id="QFFGQHY"/>
<dbReference type="InterPro" id="IPR044862">
    <property type="entry name" value="Pro_4_hyd_alph_FE2OG_OXY"/>
</dbReference>
<evidence type="ECO:0000259" key="6">
    <source>
        <dbReference type="SMART" id="SM00702"/>
    </source>
</evidence>
<dbReference type="Proteomes" id="UP000018144">
    <property type="component" value="Unassembled WGS sequence"/>
</dbReference>
<evidence type="ECO:0000313" key="7">
    <source>
        <dbReference type="EMBL" id="CCX04522.1"/>
    </source>
</evidence>
<feature type="domain" description="Prolyl 4-hydroxylase alpha subunit" evidence="6">
    <location>
        <begin position="47"/>
        <end position="254"/>
    </location>
</feature>
<keyword evidence="4" id="KW-0560">Oxidoreductase</keyword>
<comment type="cofactor">
    <cofactor evidence="1">
        <name>L-ascorbate</name>
        <dbReference type="ChEBI" id="CHEBI:38290"/>
    </cofactor>
</comment>
<dbReference type="EMBL" id="HF935207">
    <property type="protein sequence ID" value="CCX04522.1"/>
    <property type="molecule type" value="Genomic_DNA"/>
</dbReference>
<dbReference type="SMART" id="SM00702">
    <property type="entry name" value="P4Hc"/>
    <property type="match status" value="1"/>
</dbReference>
<dbReference type="Gene3D" id="2.60.120.620">
    <property type="entry name" value="q2cbj1_9rhob like domain"/>
    <property type="match status" value="1"/>
</dbReference>
<evidence type="ECO:0000256" key="4">
    <source>
        <dbReference type="ARBA" id="ARBA00023002"/>
    </source>
</evidence>
<dbReference type="OrthoDB" id="69177at2759"/>